<name>A0ABR0S658_9HYPO</name>
<feature type="region of interest" description="Disordered" evidence="9">
    <location>
        <begin position="85"/>
        <end position="114"/>
    </location>
</feature>
<evidence type="ECO:0000256" key="7">
    <source>
        <dbReference type="ARBA" id="ARBA00025800"/>
    </source>
</evidence>
<comment type="function">
    <text evidence="8">Nonessential protein required for the fusion of transport vesicles derived from the endocytic pathway with the Golgi complex.</text>
</comment>
<feature type="compositionally biased region" description="Polar residues" evidence="9">
    <location>
        <begin position="16"/>
        <end position="45"/>
    </location>
</feature>
<evidence type="ECO:0000256" key="9">
    <source>
        <dbReference type="SAM" id="MobiDB-lite"/>
    </source>
</evidence>
<dbReference type="EMBL" id="JAVFKD010000016">
    <property type="protein sequence ID" value="KAK5987644.1"/>
    <property type="molecule type" value="Genomic_DNA"/>
</dbReference>
<keyword evidence="4 8" id="KW-0653">Protein transport</keyword>
<feature type="transmembrane region" description="Helical" evidence="8">
    <location>
        <begin position="301"/>
        <end position="322"/>
    </location>
</feature>
<keyword evidence="8" id="KW-0333">Golgi apparatus</keyword>
<dbReference type="PANTHER" id="PTHR23137:SF36">
    <property type="entry name" value="VESICLE TRANSPORT PROTEIN SFT2C"/>
    <property type="match status" value="1"/>
</dbReference>
<keyword evidence="11" id="KW-1185">Reference proteome</keyword>
<evidence type="ECO:0000313" key="11">
    <source>
        <dbReference type="Proteomes" id="UP001338125"/>
    </source>
</evidence>
<evidence type="ECO:0000256" key="2">
    <source>
        <dbReference type="ARBA" id="ARBA00022448"/>
    </source>
</evidence>
<dbReference type="Proteomes" id="UP001338125">
    <property type="component" value="Unassembled WGS sequence"/>
</dbReference>
<dbReference type="InterPro" id="IPR007305">
    <property type="entry name" value="Vesicle_transpt_Got1/SFT2"/>
</dbReference>
<evidence type="ECO:0000256" key="3">
    <source>
        <dbReference type="ARBA" id="ARBA00022692"/>
    </source>
</evidence>
<keyword evidence="6 8" id="KW-0472">Membrane</keyword>
<feature type="region of interest" description="Disordered" evidence="9">
    <location>
        <begin position="1"/>
        <end position="46"/>
    </location>
</feature>
<dbReference type="PANTHER" id="PTHR23137">
    <property type="entry name" value="VESICLE TRANSPORT PROTEIN-RELATED"/>
    <property type="match status" value="1"/>
</dbReference>
<organism evidence="10 11">
    <name type="scientific">Cladobotryum mycophilum</name>
    <dbReference type="NCBI Taxonomy" id="491253"/>
    <lineage>
        <taxon>Eukaryota</taxon>
        <taxon>Fungi</taxon>
        <taxon>Dikarya</taxon>
        <taxon>Ascomycota</taxon>
        <taxon>Pezizomycotina</taxon>
        <taxon>Sordariomycetes</taxon>
        <taxon>Hypocreomycetidae</taxon>
        <taxon>Hypocreales</taxon>
        <taxon>Hypocreaceae</taxon>
        <taxon>Cladobotryum</taxon>
    </lineage>
</organism>
<evidence type="ECO:0000256" key="4">
    <source>
        <dbReference type="ARBA" id="ARBA00022927"/>
    </source>
</evidence>
<proteinExistence type="inferred from homology"/>
<keyword evidence="5 8" id="KW-1133">Transmembrane helix</keyword>
<comment type="similarity">
    <text evidence="7 8">Belongs to the SFT2 family.</text>
</comment>
<protein>
    <recommendedName>
        <fullName evidence="8">Protein transport protein SFT2</fullName>
    </recommendedName>
</protein>
<feature type="transmembrane region" description="Helical" evidence="8">
    <location>
        <begin position="212"/>
        <end position="233"/>
    </location>
</feature>
<evidence type="ECO:0000256" key="5">
    <source>
        <dbReference type="ARBA" id="ARBA00022989"/>
    </source>
</evidence>
<evidence type="ECO:0000256" key="1">
    <source>
        <dbReference type="ARBA" id="ARBA00004141"/>
    </source>
</evidence>
<feature type="compositionally biased region" description="Low complexity" evidence="9">
    <location>
        <begin position="96"/>
        <end position="109"/>
    </location>
</feature>
<evidence type="ECO:0000256" key="6">
    <source>
        <dbReference type="ARBA" id="ARBA00023136"/>
    </source>
</evidence>
<accession>A0ABR0S658</accession>
<sequence>MCPSSQRIDFHPTPPELTTQDLDPTTTNSNLLTFSPNSTIPTSSRPAARFPIRPLKASSFHFYLRYTRSRALPTRPLPRAQVERAVSSTTHLRPITHSSSFDPSTTTTSADQLRLPVPVEPGTLSSLTLDLVMASNSFRDSINSLGWSRRDDVPVNTAPRSGLFSSIQNMNPFQDRGYVSLPTAEGPGAPLPAPTRREEEEGWFVLSKWDRLLVFGACNLAALACFVICFTLFPVLSLRPRKFVILWTVGSGLFLASFAAIMGPMNYVYHLLSAPRLPFTAAYFGSIALTLIFAIKVHSTILTLFAAIVQLAALVWYLVSYFPMGSTGLRFATSLGARQATAWLSG</sequence>
<gene>
    <name evidence="10" type="ORF">PT974_11776</name>
</gene>
<dbReference type="Pfam" id="PF04178">
    <property type="entry name" value="Got1"/>
    <property type="match status" value="1"/>
</dbReference>
<reference evidence="10 11" key="1">
    <citation type="submission" date="2024-01" db="EMBL/GenBank/DDBJ databases">
        <title>Complete genome of Cladobotryum mycophilum ATHUM6906.</title>
        <authorList>
            <person name="Christinaki A.C."/>
            <person name="Myridakis A.I."/>
            <person name="Kouvelis V.N."/>
        </authorList>
    </citation>
    <scope>NUCLEOTIDE SEQUENCE [LARGE SCALE GENOMIC DNA]</scope>
    <source>
        <strain evidence="10 11">ATHUM6906</strain>
    </source>
</reference>
<feature type="transmembrane region" description="Helical" evidence="8">
    <location>
        <begin position="277"/>
        <end position="295"/>
    </location>
</feature>
<comment type="caution">
    <text evidence="10">The sequence shown here is derived from an EMBL/GenBank/DDBJ whole genome shotgun (WGS) entry which is preliminary data.</text>
</comment>
<keyword evidence="3 8" id="KW-0812">Transmembrane</keyword>
<dbReference type="InterPro" id="IPR011691">
    <property type="entry name" value="Vesicle_transpt_SFT2"/>
</dbReference>
<evidence type="ECO:0000313" key="10">
    <source>
        <dbReference type="EMBL" id="KAK5987644.1"/>
    </source>
</evidence>
<comment type="subcellular location">
    <subcellularLocation>
        <location evidence="8">Golgi apparatus membrane</location>
        <topology evidence="8">Multi-pass membrane protein</topology>
    </subcellularLocation>
    <subcellularLocation>
        <location evidence="1">Membrane</location>
        <topology evidence="1">Multi-pass membrane protein</topology>
    </subcellularLocation>
</comment>
<evidence type="ECO:0000256" key="8">
    <source>
        <dbReference type="RuleBase" id="RU363111"/>
    </source>
</evidence>
<keyword evidence="2 8" id="KW-0813">Transport</keyword>
<feature type="transmembrane region" description="Helical" evidence="8">
    <location>
        <begin position="245"/>
        <end position="265"/>
    </location>
</feature>